<evidence type="ECO:0000313" key="2">
    <source>
        <dbReference type="Proteomes" id="UP000521227"/>
    </source>
</evidence>
<comment type="caution">
    <text evidence="1">The sequence shown here is derived from an EMBL/GenBank/DDBJ whole genome shotgun (WGS) entry which is preliminary data.</text>
</comment>
<reference evidence="1 2" key="1">
    <citation type="submission" date="2020-08" db="EMBL/GenBank/DDBJ databases">
        <title>Genomic Encyclopedia of Type Strains, Phase IV (KMG-IV): sequencing the most valuable type-strain genomes for metagenomic binning, comparative biology and taxonomic classification.</title>
        <authorList>
            <person name="Goeker M."/>
        </authorList>
    </citation>
    <scope>NUCLEOTIDE SEQUENCE [LARGE SCALE GENOMIC DNA]</scope>
    <source>
        <strain evidence="1 2">DSM 17498</strain>
    </source>
</reference>
<proteinExistence type="predicted"/>
<dbReference type="EMBL" id="JACHIJ010000002">
    <property type="protein sequence ID" value="MBB5051886.1"/>
    <property type="molecule type" value="Genomic_DNA"/>
</dbReference>
<dbReference type="Proteomes" id="UP000521227">
    <property type="component" value="Unassembled WGS sequence"/>
</dbReference>
<dbReference type="RefSeq" id="WP_024919086.1">
    <property type="nucleotide sequence ID" value="NZ_JACHIJ010000002.1"/>
</dbReference>
<protein>
    <submittedName>
        <fullName evidence="1">Uncharacterized protein</fullName>
    </submittedName>
</protein>
<organism evidence="1 2">
    <name type="scientific">Afipia massiliensis</name>
    <dbReference type="NCBI Taxonomy" id="211460"/>
    <lineage>
        <taxon>Bacteria</taxon>
        <taxon>Pseudomonadati</taxon>
        <taxon>Pseudomonadota</taxon>
        <taxon>Alphaproteobacteria</taxon>
        <taxon>Hyphomicrobiales</taxon>
        <taxon>Nitrobacteraceae</taxon>
        <taxon>Afipia</taxon>
    </lineage>
</organism>
<sequence length="72" mass="8273">MHDGHWAERRRPPAATVTVEELEGYLDRLAQIIVQAGKKGAVYLPLYERLESELEKAKAMDARLARVQERIK</sequence>
<name>A0A840N586_9BRAD</name>
<dbReference type="AlphaFoldDB" id="A0A840N586"/>
<evidence type="ECO:0000313" key="1">
    <source>
        <dbReference type="EMBL" id="MBB5051886.1"/>
    </source>
</evidence>
<accession>A0A840N586</accession>
<gene>
    <name evidence="1" type="ORF">HNQ36_001840</name>
</gene>